<dbReference type="CDD" id="cd00452">
    <property type="entry name" value="KDPG_aldolase"/>
    <property type="match status" value="1"/>
</dbReference>
<name>A0ABW1G891_9ACTN</name>
<dbReference type="PANTHER" id="PTHR30246">
    <property type="entry name" value="2-KETO-3-DEOXY-6-PHOSPHOGLUCONATE ALDOLASE"/>
    <property type="match status" value="1"/>
</dbReference>
<dbReference type="RefSeq" id="WP_380588957.1">
    <property type="nucleotide sequence ID" value="NZ_JBHSQJ010000138.1"/>
</dbReference>
<dbReference type="InterPro" id="IPR013785">
    <property type="entry name" value="Aldolase_TIM"/>
</dbReference>
<evidence type="ECO:0000256" key="4">
    <source>
        <dbReference type="ARBA" id="ARBA00023239"/>
    </source>
</evidence>
<keyword evidence="4" id="KW-0456">Lyase</keyword>
<dbReference type="Proteomes" id="UP001596174">
    <property type="component" value="Unassembled WGS sequence"/>
</dbReference>
<evidence type="ECO:0000313" key="6">
    <source>
        <dbReference type="EMBL" id="MFC5910936.1"/>
    </source>
</evidence>
<gene>
    <name evidence="6" type="ORF">ACFP3V_27495</name>
</gene>
<comment type="pathway">
    <text evidence="1">Carbohydrate acid metabolism.</text>
</comment>
<dbReference type="InterPro" id="IPR000887">
    <property type="entry name" value="Aldlse_KDPG_KHG"/>
</dbReference>
<dbReference type="Pfam" id="PF01081">
    <property type="entry name" value="Aldolase"/>
    <property type="match status" value="1"/>
</dbReference>
<evidence type="ECO:0000313" key="7">
    <source>
        <dbReference type="Proteomes" id="UP001596174"/>
    </source>
</evidence>
<comment type="subunit">
    <text evidence="3">Homotrimer.</text>
</comment>
<dbReference type="SUPFAM" id="SSF51569">
    <property type="entry name" value="Aldolase"/>
    <property type="match status" value="1"/>
</dbReference>
<dbReference type="NCBIfam" id="TIGR01182">
    <property type="entry name" value="eda"/>
    <property type="match status" value="1"/>
</dbReference>
<dbReference type="EMBL" id="JBHSQJ010000138">
    <property type="protein sequence ID" value="MFC5910936.1"/>
    <property type="molecule type" value="Genomic_DNA"/>
</dbReference>
<evidence type="ECO:0000256" key="1">
    <source>
        <dbReference type="ARBA" id="ARBA00004761"/>
    </source>
</evidence>
<reference evidence="7" key="1">
    <citation type="journal article" date="2019" name="Int. J. Syst. Evol. Microbiol.">
        <title>The Global Catalogue of Microorganisms (GCM) 10K type strain sequencing project: providing services to taxonomists for standard genome sequencing and annotation.</title>
        <authorList>
            <consortium name="The Broad Institute Genomics Platform"/>
            <consortium name="The Broad Institute Genome Sequencing Center for Infectious Disease"/>
            <person name="Wu L."/>
            <person name="Ma J."/>
        </authorList>
    </citation>
    <scope>NUCLEOTIDE SEQUENCE [LARGE SCALE GENOMIC DNA]</scope>
    <source>
        <strain evidence="7">JCM 4816</strain>
    </source>
</reference>
<accession>A0ABW1G891</accession>
<keyword evidence="5" id="KW-0119">Carbohydrate metabolism</keyword>
<organism evidence="6 7">
    <name type="scientific">Streptacidiphilus monticola</name>
    <dbReference type="NCBI Taxonomy" id="2161674"/>
    <lineage>
        <taxon>Bacteria</taxon>
        <taxon>Bacillati</taxon>
        <taxon>Actinomycetota</taxon>
        <taxon>Actinomycetes</taxon>
        <taxon>Kitasatosporales</taxon>
        <taxon>Streptomycetaceae</taxon>
        <taxon>Streptacidiphilus</taxon>
    </lineage>
</organism>
<protein>
    <submittedName>
        <fullName evidence="6">Bifunctional 4-hydroxy-2-oxoglutarate aldolase/2-dehydro-3-deoxy-phosphogluconate aldolase</fullName>
    </submittedName>
</protein>
<sequence length="224" mass="22291">MTPPLIRQLTADPVIAVVRAPAIADAAELCAALAEGGIGCTELTFTTPDVTAHLARAADAGHRVGAGTVLTADQAHAAVDAGASFLVTPGLRAEVAEVAHRRGVPVVMGALTPTEVAQAVDLGAAAVKIFPARAFGPAYLKDLHGPFPGVPLVASGGVNAANAAAFLSSGAIAVCAGSDVVPPLSVSTSAWPDLTTRARAFVHALRPASEGRQPAPAPSAEGPR</sequence>
<evidence type="ECO:0000256" key="5">
    <source>
        <dbReference type="ARBA" id="ARBA00023277"/>
    </source>
</evidence>
<comment type="caution">
    <text evidence="6">The sequence shown here is derived from an EMBL/GenBank/DDBJ whole genome shotgun (WGS) entry which is preliminary data.</text>
</comment>
<comment type="similarity">
    <text evidence="2">Belongs to the KHG/KDPG aldolase family.</text>
</comment>
<keyword evidence="7" id="KW-1185">Reference proteome</keyword>
<evidence type="ECO:0000256" key="3">
    <source>
        <dbReference type="ARBA" id="ARBA00011233"/>
    </source>
</evidence>
<dbReference type="PANTHER" id="PTHR30246:SF1">
    <property type="entry name" value="2-DEHYDRO-3-DEOXY-6-PHOSPHOGALACTONATE ALDOLASE-RELATED"/>
    <property type="match status" value="1"/>
</dbReference>
<dbReference type="Gene3D" id="3.20.20.70">
    <property type="entry name" value="Aldolase class I"/>
    <property type="match status" value="1"/>
</dbReference>
<evidence type="ECO:0000256" key="2">
    <source>
        <dbReference type="ARBA" id="ARBA00006906"/>
    </source>
</evidence>
<proteinExistence type="inferred from homology"/>